<dbReference type="RefSeq" id="WP_187755194.1">
    <property type="nucleotide sequence ID" value="NZ_JABURY010000013.1"/>
</dbReference>
<reference evidence="2 3" key="1">
    <citation type="submission" date="2020-06" db="EMBL/GenBank/DDBJ databases">
        <title>Frischella cerana isolated from Apis cerana gut homogenate.</title>
        <authorList>
            <person name="Wolter L.A."/>
            <person name="Suenami S."/>
            <person name="Miyazaki R."/>
        </authorList>
    </citation>
    <scope>NUCLEOTIDE SEQUENCE [LARGE SCALE GENOMIC DNA]</scope>
    <source>
        <strain evidence="2 3">Ac13</strain>
    </source>
</reference>
<feature type="compositionally biased region" description="Basic and acidic residues" evidence="1">
    <location>
        <begin position="1"/>
        <end position="11"/>
    </location>
</feature>
<proteinExistence type="predicted"/>
<organism evidence="2 3">
    <name type="scientific">Frischella japonica</name>
    <dbReference type="NCBI Taxonomy" id="2741544"/>
    <lineage>
        <taxon>Bacteria</taxon>
        <taxon>Pseudomonadati</taxon>
        <taxon>Pseudomonadota</taxon>
        <taxon>Gammaproteobacteria</taxon>
        <taxon>Orbales</taxon>
        <taxon>Orbaceae</taxon>
        <taxon>Frischella</taxon>
    </lineage>
</organism>
<gene>
    <name evidence="2" type="ORF">FcAc13_05410</name>
</gene>
<sequence length="96" mass="10584">MSKAEFKEFKKNGFKFDPTDSRGGISSTSTSIKPKNPDAIKNSTGAFGADYYVDINTKDKNVELKGPTKGGIPDWKIKDDVTWGTDDILEYGKVCK</sequence>
<evidence type="ECO:0000313" key="3">
    <source>
        <dbReference type="Proteomes" id="UP000651208"/>
    </source>
</evidence>
<name>A0ABR7QWZ8_9GAMM</name>
<keyword evidence="3" id="KW-1185">Reference proteome</keyword>
<evidence type="ECO:0000313" key="2">
    <source>
        <dbReference type="EMBL" id="MBC9130746.1"/>
    </source>
</evidence>
<comment type="caution">
    <text evidence="2">The sequence shown here is derived from an EMBL/GenBank/DDBJ whole genome shotgun (WGS) entry which is preliminary data.</text>
</comment>
<evidence type="ECO:0000256" key="1">
    <source>
        <dbReference type="SAM" id="MobiDB-lite"/>
    </source>
</evidence>
<feature type="region of interest" description="Disordered" evidence="1">
    <location>
        <begin position="1"/>
        <end position="39"/>
    </location>
</feature>
<feature type="compositionally biased region" description="Low complexity" evidence="1">
    <location>
        <begin position="23"/>
        <end position="32"/>
    </location>
</feature>
<accession>A0ABR7QWZ8</accession>
<protein>
    <recommendedName>
        <fullName evidence="4">Bacterial toxin 33 domain-containing protein</fullName>
    </recommendedName>
</protein>
<evidence type="ECO:0008006" key="4">
    <source>
        <dbReference type="Google" id="ProtNLM"/>
    </source>
</evidence>
<dbReference type="Proteomes" id="UP000651208">
    <property type="component" value="Unassembled WGS sequence"/>
</dbReference>
<dbReference type="EMBL" id="JABURY010000013">
    <property type="protein sequence ID" value="MBC9130746.1"/>
    <property type="molecule type" value="Genomic_DNA"/>
</dbReference>